<proteinExistence type="predicted"/>
<reference evidence="5" key="1">
    <citation type="journal article" date="2004" name="Nature">
        <title>Genome duplication in the teleost fish Tetraodon nigroviridis reveals the early vertebrate proto-karyotype.</title>
        <authorList>
            <person name="Jaillon O."/>
            <person name="Aury J.-M."/>
            <person name="Brunet F."/>
            <person name="Petit J.-L."/>
            <person name="Stange-Thomann N."/>
            <person name="Mauceli E."/>
            <person name="Bouneau L."/>
            <person name="Fischer C."/>
            <person name="Ozouf-Costaz C."/>
            <person name="Bernot A."/>
            <person name="Nicaud S."/>
            <person name="Jaffe D."/>
            <person name="Fisher S."/>
            <person name="Lutfalla G."/>
            <person name="Dossat C."/>
            <person name="Segurens B."/>
            <person name="Dasilva C."/>
            <person name="Salanoubat M."/>
            <person name="Levy M."/>
            <person name="Boudet N."/>
            <person name="Castellano S."/>
            <person name="Anthouard V."/>
            <person name="Jubin C."/>
            <person name="Castelli V."/>
            <person name="Katinka M."/>
            <person name="Vacherie B."/>
            <person name="Biemont C."/>
            <person name="Skalli Z."/>
            <person name="Cattolico L."/>
            <person name="Poulain J."/>
            <person name="De Berardinis V."/>
            <person name="Cruaud C."/>
            <person name="Duprat S."/>
            <person name="Brottier P."/>
            <person name="Coutanceau J.-P."/>
            <person name="Gouzy J."/>
            <person name="Parra G."/>
            <person name="Lardier G."/>
            <person name="Chapple C."/>
            <person name="McKernan K.J."/>
            <person name="McEwan P."/>
            <person name="Bosak S."/>
            <person name="Kellis M."/>
            <person name="Volff J.-N."/>
            <person name="Guigo R."/>
            <person name="Zody M.C."/>
            <person name="Mesirov J."/>
            <person name="Lindblad-Toh K."/>
            <person name="Birren B."/>
            <person name="Nusbaum C."/>
            <person name="Kahn D."/>
            <person name="Robinson-Rechavi M."/>
            <person name="Laudet V."/>
            <person name="Schachter V."/>
            <person name="Quetier F."/>
            <person name="Saurin W."/>
            <person name="Scarpelli C."/>
            <person name="Wincker P."/>
            <person name="Lander E.S."/>
            <person name="Weissenbach J."/>
            <person name="Roest Crollius H."/>
        </authorList>
    </citation>
    <scope>NUCLEOTIDE SEQUENCE [LARGE SCALE GENOMIC DNA]</scope>
</reference>
<comment type="caution">
    <text evidence="5">The sequence shown here is derived from an EMBL/GenBank/DDBJ whole genome shotgun (WGS) entry which is preliminary data.</text>
</comment>
<reference evidence="5" key="2">
    <citation type="submission" date="2004-02" db="EMBL/GenBank/DDBJ databases">
        <authorList>
            <consortium name="Genoscope"/>
            <consortium name="Whitehead Institute Centre for Genome Research"/>
        </authorList>
    </citation>
    <scope>NUCLEOTIDE SEQUENCE</scope>
</reference>
<keyword evidence="3" id="KW-0539">Nucleus</keyword>
<evidence type="ECO:0000256" key="4">
    <source>
        <dbReference type="ARBA" id="ARBA00023306"/>
    </source>
</evidence>
<feature type="non-terminal residue" evidence="5">
    <location>
        <position position="1"/>
    </location>
</feature>
<dbReference type="PANTHER" id="PTHR13372">
    <property type="entry name" value="GEMININ"/>
    <property type="match status" value="1"/>
</dbReference>
<gene>
    <name evidence="5" type="ORF">GSTENG00021169001</name>
</gene>
<comment type="subcellular location">
    <subcellularLocation>
        <location evidence="1">Nucleus</location>
    </subcellularLocation>
</comment>
<evidence type="ECO:0000313" key="5">
    <source>
        <dbReference type="EMBL" id="CAG02167.1"/>
    </source>
</evidence>
<dbReference type="GO" id="GO:0005634">
    <property type="term" value="C:nucleus"/>
    <property type="evidence" value="ECO:0007669"/>
    <property type="project" value="UniProtKB-SubCell"/>
</dbReference>
<protein>
    <submittedName>
        <fullName evidence="5">(spotted green pufferfish) hypothetical protein</fullName>
    </submittedName>
</protein>
<keyword evidence="4" id="KW-0131">Cell cycle</keyword>
<dbReference type="AlphaFoldDB" id="Q4SB15"/>
<organism evidence="5">
    <name type="scientific">Tetraodon nigroviridis</name>
    <name type="common">Spotted green pufferfish</name>
    <name type="synonym">Chelonodon nigroviridis</name>
    <dbReference type="NCBI Taxonomy" id="99883"/>
    <lineage>
        <taxon>Eukaryota</taxon>
        <taxon>Metazoa</taxon>
        <taxon>Chordata</taxon>
        <taxon>Craniata</taxon>
        <taxon>Vertebrata</taxon>
        <taxon>Euteleostomi</taxon>
        <taxon>Actinopterygii</taxon>
        <taxon>Neopterygii</taxon>
        <taxon>Teleostei</taxon>
        <taxon>Neoteleostei</taxon>
        <taxon>Acanthomorphata</taxon>
        <taxon>Eupercaria</taxon>
        <taxon>Tetraodontiformes</taxon>
        <taxon>Tetradontoidea</taxon>
        <taxon>Tetraodontidae</taxon>
        <taxon>Tetraodon</taxon>
    </lineage>
</organism>
<sequence length="41" mass="4766">VVFSMSLSPSCSVRTHTFPQGQAFVRKNPEGRWNFTWVPRQ</sequence>
<evidence type="ECO:0000256" key="2">
    <source>
        <dbReference type="ARBA" id="ARBA00023054"/>
    </source>
</evidence>
<dbReference type="OrthoDB" id="8923917at2759"/>
<keyword evidence="2" id="KW-0175">Coiled coil</keyword>
<feature type="non-terminal residue" evidence="5">
    <location>
        <position position="41"/>
    </location>
</feature>
<accession>Q4SB15</accession>
<dbReference type="PANTHER" id="PTHR13372:SF2">
    <property type="entry name" value="GEMININ COILED-COIL DOMAIN-CONTAINING PROTEIN 1"/>
    <property type="match status" value="1"/>
</dbReference>
<dbReference type="KEGG" id="tng:GSTEN00021169G001"/>
<dbReference type="EMBL" id="CAAE01014677">
    <property type="protein sequence ID" value="CAG02167.1"/>
    <property type="molecule type" value="Genomic_DNA"/>
</dbReference>
<evidence type="ECO:0000256" key="1">
    <source>
        <dbReference type="ARBA" id="ARBA00004123"/>
    </source>
</evidence>
<evidence type="ECO:0000256" key="3">
    <source>
        <dbReference type="ARBA" id="ARBA00023242"/>
    </source>
</evidence>
<name>Q4SB15_TETNG</name>
<dbReference type="GO" id="GO:0045786">
    <property type="term" value="P:negative regulation of cell cycle"/>
    <property type="evidence" value="ECO:0007669"/>
    <property type="project" value="TreeGrafter"/>
</dbReference>
<dbReference type="GO" id="GO:0008156">
    <property type="term" value="P:negative regulation of DNA replication"/>
    <property type="evidence" value="ECO:0007669"/>
    <property type="project" value="TreeGrafter"/>
</dbReference>